<evidence type="ECO:0000313" key="1">
    <source>
        <dbReference type="EMBL" id="GLD72621.1"/>
    </source>
</evidence>
<sequence length="158" mass="17700">MKDSRPNGWTYFFAETQDPISELHVIKGQVKVERWADRWSQVEVTTAAGLSYQISGELKVRGLGVEACDGIIPLHGRDIWSFRWGFAASHPGFEEISLDACVQKLLRPINIWGFVNTPLRSCLTSPCPHLASADLTPNTCSLWTPLQSLQHNPTLCCY</sequence>
<keyword evidence="2" id="KW-1185">Reference proteome</keyword>
<accession>A0AAD3NKB2</accession>
<dbReference type="Proteomes" id="UP001279410">
    <property type="component" value="Unassembled WGS sequence"/>
</dbReference>
<gene>
    <name evidence="1" type="ORF">AKAME5_002394600</name>
</gene>
<dbReference type="EMBL" id="BRZM01001129">
    <property type="protein sequence ID" value="GLD72621.1"/>
    <property type="molecule type" value="Genomic_DNA"/>
</dbReference>
<proteinExistence type="predicted"/>
<reference evidence="1" key="1">
    <citation type="submission" date="2022-08" db="EMBL/GenBank/DDBJ databases">
        <title>Genome sequencing of akame (Lates japonicus).</title>
        <authorList>
            <person name="Hashiguchi Y."/>
            <person name="Takahashi H."/>
        </authorList>
    </citation>
    <scope>NUCLEOTIDE SEQUENCE</scope>
    <source>
        <strain evidence="1">Kochi</strain>
    </source>
</reference>
<comment type="caution">
    <text evidence="1">The sequence shown here is derived from an EMBL/GenBank/DDBJ whole genome shotgun (WGS) entry which is preliminary data.</text>
</comment>
<name>A0AAD3NKB2_LATJO</name>
<dbReference type="AlphaFoldDB" id="A0AAD3NKB2"/>
<evidence type="ECO:0000313" key="2">
    <source>
        <dbReference type="Proteomes" id="UP001279410"/>
    </source>
</evidence>
<protein>
    <submittedName>
        <fullName evidence="1">Cartilage intermediate layer protein 1</fullName>
    </submittedName>
</protein>
<organism evidence="1 2">
    <name type="scientific">Lates japonicus</name>
    <name type="common">Japanese lates</name>
    <dbReference type="NCBI Taxonomy" id="270547"/>
    <lineage>
        <taxon>Eukaryota</taxon>
        <taxon>Metazoa</taxon>
        <taxon>Chordata</taxon>
        <taxon>Craniata</taxon>
        <taxon>Vertebrata</taxon>
        <taxon>Euteleostomi</taxon>
        <taxon>Actinopterygii</taxon>
        <taxon>Neopterygii</taxon>
        <taxon>Teleostei</taxon>
        <taxon>Neoteleostei</taxon>
        <taxon>Acanthomorphata</taxon>
        <taxon>Carangaria</taxon>
        <taxon>Carangaria incertae sedis</taxon>
        <taxon>Centropomidae</taxon>
        <taxon>Lates</taxon>
    </lineage>
</organism>